<evidence type="ECO:0008006" key="11">
    <source>
        <dbReference type="Google" id="ProtNLM"/>
    </source>
</evidence>
<sequence length="395" mass="42625">MAEKNENSDEISFIDLVATIWRQKWLVIVVTVLAAVLSVAYALMQPNMYTATSTVLPISGSSSLLSQYAGLAAMAGVSLPGSDSSNPSVKIQAILNSRELAVKVINELDLVPKLIKEPEKLKDVSPLATAVGIFQKSVFSVSVDSKTSLMKVSAKTKSAALSAQIANTAIDLLQQDLSSRVLTASGKNIVVLEQQVADQEKKVRELQSKMEDYQRKNKLVAPATQSQQGLDLYRSLIQQKITLEIQISSLQNALSADNPKVTAAQAQLAAIQKQIDNFERTGGGVGPSMNETPKALMEYANLQAELELATKIYGGLLTSLENLRLQDATDKVFVEVIDTAVPPEQKSEPSRSMICVVGTLAGGLVGLLLAFLREALQKVIADPEVRAKFAKKKEM</sequence>
<evidence type="ECO:0000259" key="8">
    <source>
        <dbReference type="Pfam" id="PF02706"/>
    </source>
</evidence>
<keyword evidence="5 7" id="KW-0472">Membrane</keyword>
<evidence type="ECO:0000256" key="7">
    <source>
        <dbReference type="SAM" id="Phobius"/>
    </source>
</evidence>
<evidence type="ECO:0000259" key="9">
    <source>
        <dbReference type="Pfam" id="PF13807"/>
    </source>
</evidence>
<dbReference type="InterPro" id="IPR050445">
    <property type="entry name" value="Bact_polysacc_biosynth/exp"/>
</dbReference>
<name>A0A3P3XR33_9SPIR</name>
<dbReference type="PANTHER" id="PTHR32309">
    <property type="entry name" value="TYROSINE-PROTEIN KINASE"/>
    <property type="match status" value="1"/>
</dbReference>
<evidence type="ECO:0000256" key="3">
    <source>
        <dbReference type="ARBA" id="ARBA00022692"/>
    </source>
</evidence>
<feature type="coiled-coil region" evidence="6">
    <location>
        <begin position="189"/>
        <end position="216"/>
    </location>
</feature>
<dbReference type="AlphaFoldDB" id="A0A3P3XR33"/>
<protein>
    <recommendedName>
        <fullName evidence="11">Lipopolysaccharide biosynthesis protein</fullName>
    </recommendedName>
</protein>
<evidence type="ECO:0000256" key="5">
    <source>
        <dbReference type="ARBA" id="ARBA00023136"/>
    </source>
</evidence>
<dbReference type="EMBL" id="FWDO01000005">
    <property type="protein sequence ID" value="SLM18745.1"/>
    <property type="molecule type" value="Genomic_DNA"/>
</dbReference>
<dbReference type="Pfam" id="PF02706">
    <property type="entry name" value="Wzz"/>
    <property type="match status" value="1"/>
</dbReference>
<proteinExistence type="predicted"/>
<evidence type="ECO:0000256" key="1">
    <source>
        <dbReference type="ARBA" id="ARBA00004651"/>
    </source>
</evidence>
<accession>A0A3P3XR33</accession>
<evidence type="ECO:0000256" key="6">
    <source>
        <dbReference type="SAM" id="Coils"/>
    </source>
</evidence>
<feature type="domain" description="Tyrosine-protein kinase G-rich" evidence="9">
    <location>
        <begin position="301"/>
        <end position="375"/>
    </location>
</feature>
<dbReference type="InterPro" id="IPR032807">
    <property type="entry name" value="GNVR"/>
</dbReference>
<feature type="domain" description="Polysaccharide chain length determinant N-terminal" evidence="8">
    <location>
        <begin position="9"/>
        <end position="108"/>
    </location>
</feature>
<gene>
    <name evidence="10" type="ORF">SPIRO4BDMA_50260</name>
</gene>
<feature type="transmembrane region" description="Helical" evidence="7">
    <location>
        <begin position="25"/>
        <end position="44"/>
    </location>
</feature>
<keyword evidence="2" id="KW-1003">Cell membrane</keyword>
<keyword evidence="3 7" id="KW-0812">Transmembrane</keyword>
<keyword evidence="4 7" id="KW-1133">Transmembrane helix</keyword>
<dbReference type="InterPro" id="IPR003856">
    <property type="entry name" value="LPS_length_determ_N"/>
</dbReference>
<comment type="subcellular location">
    <subcellularLocation>
        <location evidence="1">Cell membrane</location>
        <topology evidence="1">Multi-pass membrane protein</topology>
    </subcellularLocation>
</comment>
<dbReference type="Pfam" id="PF13807">
    <property type="entry name" value="GNVR"/>
    <property type="match status" value="1"/>
</dbReference>
<dbReference type="GO" id="GO:0005886">
    <property type="term" value="C:plasma membrane"/>
    <property type="evidence" value="ECO:0007669"/>
    <property type="project" value="UniProtKB-SubCell"/>
</dbReference>
<evidence type="ECO:0000313" key="10">
    <source>
        <dbReference type="EMBL" id="SLM18745.1"/>
    </source>
</evidence>
<feature type="transmembrane region" description="Helical" evidence="7">
    <location>
        <begin position="353"/>
        <end position="372"/>
    </location>
</feature>
<evidence type="ECO:0000256" key="2">
    <source>
        <dbReference type="ARBA" id="ARBA00022475"/>
    </source>
</evidence>
<dbReference type="GO" id="GO:0004713">
    <property type="term" value="F:protein tyrosine kinase activity"/>
    <property type="evidence" value="ECO:0007669"/>
    <property type="project" value="TreeGrafter"/>
</dbReference>
<organism evidence="10">
    <name type="scientific">uncultured spirochete</name>
    <dbReference type="NCBI Taxonomy" id="156406"/>
    <lineage>
        <taxon>Bacteria</taxon>
        <taxon>Pseudomonadati</taxon>
        <taxon>Spirochaetota</taxon>
        <taxon>Spirochaetia</taxon>
        <taxon>Spirochaetales</taxon>
        <taxon>environmental samples</taxon>
    </lineage>
</organism>
<dbReference type="PANTHER" id="PTHR32309:SF13">
    <property type="entry name" value="FERRIC ENTEROBACTIN TRANSPORT PROTEIN FEPE"/>
    <property type="match status" value="1"/>
</dbReference>
<keyword evidence="6" id="KW-0175">Coiled coil</keyword>
<evidence type="ECO:0000256" key="4">
    <source>
        <dbReference type="ARBA" id="ARBA00022989"/>
    </source>
</evidence>
<reference evidence="10" key="1">
    <citation type="submission" date="2017-02" db="EMBL/GenBank/DDBJ databases">
        <authorList>
            <person name="Regsiter A."/>
            <person name="William W."/>
        </authorList>
    </citation>
    <scope>NUCLEOTIDE SEQUENCE</scope>
    <source>
        <strain evidence="10">BdmA 4</strain>
    </source>
</reference>